<dbReference type="EMBL" id="CAKKTJ010000132">
    <property type="protein sequence ID" value="CAH0475997.1"/>
    <property type="molecule type" value="Genomic_DNA"/>
</dbReference>
<evidence type="ECO:0000313" key="4">
    <source>
        <dbReference type="Proteomes" id="UP001158986"/>
    </source>
</evidence>
<dbReference type="InterPro" id="IPR051477">
    <property type="entry name" value="Expansin_CellWall"/>
</dbReference>
<keyword evidence="1" id="KW-0732">Signal</keyword>
<evidence type="ECO:0000313" key="3">
    <source>
        <dbReference type="EMBL" id="CAH0516875.1"/>
    </source>
</evidence>
<dbReference type="PANTHER" id="PTHR31836">
    <property type="match status" value="1"/>
</dbReference>
<reference evidence="2 4" key="1">
    <citation type="submission" date="2021-11" db="EMBL/GenBank/DDBJ databases">
        <authorList>
            <person name="Islam A."/>
            <person name="Islam S."/>
            <person name="Flora M.S."/>
            <person name="Rahman M."/>
            <person name="Ziaur R.M."/>
            <person name="Epstein J.H."/>
            <person name="Hassan M."/>
            <person name="Klassen M."/>
            <person name="Woodard K."/>
            <person name="Webb A."/>
            <person name="Webby R.J."/>
            <person name="El Zowalaty M.E."/>
        </authorList>
    </citation>
    <scope>NUCLEOTIDE SEQUENCE</scope>
    <source>
        <strain evidence="3">Pbs1</strain>
        <strain evidence="2">Pbs3</strain>
    </source>
</reference>
<evidence type="ECO:0000313" key="5">
    <source>
        <dbReference type="Proteomes" id="UP001160483"/>
    </source>
</evidence>
<organism evidence="2 5">
    <name type="scientific">Peronospora belbahrii</name>
    <dbReference type="NCBI Taxonomy" id="622444"/>
    <lineage>
        <taxon>Eukaryota</taxon>
        <taxon>Sar</taxon>
        <taxon>Stramenopiles</taxon>
        <taxon>Oomycota</taxon>
        <taxon>Peronosporomycetes</taxon>
        <taxon>Peronosporales</taxon>
        <taxon>Peronosporaceae</taxon>
        <taxon>Peronospora</taxon>
    </lineage>
</organism>
<proteinExistence type="predicted"/>
<dbReference type="PANTHER" id="PTHR31836:SF21">
    <property type="entry name" value="EXPANSIN-LIKE PROTEIN 7"/>
    <property type="match status" value="1"/>
</dbReference>
<gene>
    <name evidence="3" type="ORF">PBS001_LOCUS3512</name>
    <name evidence="2" type="ORF">PBS003_LOCUS2805</name>
</gene>
<dbReference type="InterPro" id="IPR036749">
    <property type="entry name" value="Expansin_CBD_sf"/>
</dbReference>
<dbReference type="Proteomes" id="UP001160483">
    <property type="component" value="Unassembled WGS sequence"/>
</dbReference>
<name>A0AAU9KZ78_9STRA</name>
<sequence length="117" mass="12844">MSPSALIEIVGYNPDRIKIGWKCVDCPDPGTIKVCLKKGSNPWLVAIQPANTRIAVKSLLINDKASQMLERAYYYIESVDEVPFNSVKVDITSVTGKIVSGTYSLSIGKCADTMQQF</sequence>
<keyword evidence="4" id="KW-1185">Reference proteome</keyword>
<evidence type="ECO:0000313" key="2">
    <source>
        <dbReference type="EMBL" id="CAH0475997.1"/>
    </source>
</evidence>
<dbReference type="Proteomes" id="UP001158986">
    <property type="component" value="Unassembled WGS sequence"/>
</dbReference>
<protein>
    <submittedName>
        <fullName evidence="2">Uncharacterized protein</fullName>
    </submittedName>
</protein>
<comment type="caution">
    <text evidence="2">The sequence shown here is derived from an EMBL/GenBank/DDBJ whole genome shotgun (WGS) entry which is preliminary data.</text>
</comment>
<dbReference type="EMBL" id="CAKLCB010000210">
    <property type="protein sequence ID" value="CAH0516875.1"/>
    <property type="molecule type" value="Genomic_DNA"/>
</dbReference>
<evidence type="ECO:0000256" key="1">
    <source>
        <dbReference type="ARBA" id="ARBA00022729"/>
    </source>
</evidence>
<accession>A0AAU9KZ78</accession>
<dbReference type="AlphaFoldDB" id="A0AAU9KZ78"/>
<dbReference type="Gene3D" id="2.60.40.760">
    <property type="entry name" value="Expansin, cellulose-binding-like domain"/>
    <property type="match status" value="1"/>
</dbReference>